<dbReference type="EMBL" id="JBEFKJ010000007">
    <property type="protein sequence ID" value="KAL2045255.1"/>
    <property type="molecule type" value="Genomic_DNA"/>
</dbReference>
<evidence type="ECO:0000313" key="1">
    <source>
        <dbReference type="EMBL" id="KAL2045255.1"/>
    </source>
</evidence>
<sequence>MTGVRTRYVRYQISGTALVRRWKGIDFLLKSLYAMMTVFRWIQSPWNARLDKAMWTFHRKEVPEADSVYIFQHGNTIIFRQAIPGSLQLPLYIEFTNLGELLCQGSKPCDLMLRGKG</sequence>
<reference evidence="1 2" key="1">
    <citation type="submission" date="2024-09" db="EMBL/GenBank/DDBJ databases">
        <title>Rethinking Asexuality: The Enigmatic Case of Functional Sexual Genes in Lepraria (Stereocaulaceae).</title>
        <authorList>
            <person name="Doellman M."/>
            <person name="Sun Y."/>
            <person name="Barcenas-Pena A."/>
            <person name="Lumbsch H.T."/>
            <person name="Grewe F."/>
        </authorList>
    </citation>
    <scope>NUCLEOTIDE SEQUENCE [LARGE SCALE GENOMIC DNA]</scope>
    <source>
        <strain evidence="1 2">Mercado 3170</strain>
    </source>
</reference>
<dbReference type="Proteomes" id="UP001590950">
    <property type="component" value="Unassembled WGS sequence"/>
</dbReference>
<name>A0ABR4AJC9_9LECA</name>
<gene>
    <name evidence="1" type="ORF">N7G274_002338</name>
</gene>
<evidence type="ECO:0000313" key="2">
    <source>
        <dbReference type="Proteomes" id="UP001590950"/>
    </source>
</evidence>
<organism evidence="1 2">
    <name type="scientific">Stereocaulon virgatum</name>
    <dbReference type="NCBI Taxonomy" id="373712"/>
    <lineage>
        <taxon>Eukaryota</taxon>
        <taxon>Fungi</taxon>
        <taxon>Dikarya</taxon>
        <taxon>Ascomycota</taxon>
        <taxon>Pezizomycotina</taxon>
        <taxon>Lecanoromycetes</taxon>
        <taxon>OSLEUM clade</taxon>
        <taxon>Lecanoromycetidae</taxon>
        <taxon>Lecanorales</taxon>
        <taxon>Lecanorineae</taxon>
        <taxon>Stereocaulaceae</taxon>
        <taxon>Stereocaulon</taxon>
    </lineage>
</organism>
<proteinExistence type="predicted"/>
<comment type="caution">
    <text evidence="1">The sequence shown here is derived from an EMBL/GenBank/DDBJ whole genome shotgun (WGS) entry which is preliminary data.</text>
</comment>
<protein>
    <submittedName>
        <fullName evidence="1">Uncharacterized protein</fullName>
    </submittedName>
</protein>
<accession>A0ABR4AJC9</accession>
<keyword evidence="2" id="KW-1185">Reference proteome</keyword>